<dbReference type="Gene3D" id="3.40.50.1110">
    <property type="entry name" value="SGNH hydrolase"/>
    <property type="match status" value="1"/>
</dbReference>
<dbReference type="Gene3D" id="2.60.120.1360">
    <property type="match status" value="1"/>
</dbReference>
<dbReference type="InterPro" id="IPR036514">
    <property type="entry name" value="SGNH_hydro_sf"/>
</dbReference>
<feature type="domain" description="SGNH hydrolase-type esterase" evidence="2">
    <location>
        <begin position="254"/>
        <end position="400"/>
    </location>
</feature>
<dbReference type="GO" id="GO:0016788">
    <property type="term" value="F:hydrolase activity, acting on ester bonds"/>
    <property type="evidence" value="ECO:0007669"/>
    <property type="project" value="UniProtKB-ARBA"/>
</dbReference>
<evidence type="ECO:0000313" key="4">
    <source>
        <dbReference type="Proteomes" id="UP000441336"/>
    </source>
</evidence>
<reference evidence="3 4" key="1">
    <citation type="submission" date="2019-12" db="EMBL/GenBank/DDBJ databases">
        <title>Hymenobacter sp. HMF4947 Genome sequencing and assembly.</title>
        <authorList>
            <person name="Kang H."/>
            <person name="Cha I."/>
            <person name="Kim H."/>
            <person name="Joh K."/>
        </authorList>
    </citation>
    <scope>NUCLEOTIDE SEQUENCE [LARGE SCALE GENOMIC DNA]</scope>
    <source>
        <strain evidence="3 4">HMF4947</strain>
    </source>
</reference>
<dbReference type="RefSeq" id="WP_157565669.1">
    <property type="nucleotide sequence ID" value="NZ_WQKZ01000003.1"/>
</dbReference>
<accession>A0A7K1TF41</accession>
<sequence>MPMLFRCLLACCLLLSLSRPARAQARDPLDSLQTAYPFLRTAANRIENAPLGLQHFYQRLAQLPLHPAGLPGGRVSVVHLGDSHLQADEFSGRVRRELQRTYGNAGRGLAFPFRVAGTNGSPTFRTAATGGTWRTKRVLAAPDSTLPVGLSGISLATTDTGAAFTLRIPLLPRPDYRFTKLTLLRQPSPAAFDWQVRESHGRLLGQLPGQGSSVAAALPLDSLRSFVELRAARTSARQTGALLYGLLLENGQPGIFYHAIGVNGAAVSHYNRAPLFFEQLPVLQPDLVIISLGTNDAYAVGFDPAVFERQLDTLVSRLRRRCPSADVLLAAPADSYRARRYPNPDLARLGAVLRAYAQQHDLAYWDFAAVQGGAGAIRAWRAAGLAQADLVHFTTKGYDLQGLLLYLALQNGFASRPY</sequence>
<dbReference type="Proteomes" id="UP000441336">
    <property type="component" value="Unassembled WGS sequence"/>
</dbReference>
<evidence type="ECO:0000256" key="1">
    <source>
        <dbReference type="SAM" id="SignalP"/>
    </source>
</evidence>
<dbReference type="AlphaFoldDB" id="A0A7K1TF41"/>
<dbReference type="Pfam" id="PF13472">
    <property type="entry name" value="Lipase_GDSL_2"/>
    <property type="match status" value="1"/>
</dbReference>
<dbReference type="PANTHER" id="PTHR30383">
    <property type="entry name" value="THIOESTERASE 1/PROTEASE 1/LYSOPHOSPHOLIPASE L1"/>
    <property type="match status" value="1"/>
</dbReference>
<gene>
    <name evidence="3" type="ORF">GO988_11900</name>
</gene>
<name>A0A7K1TF41_9BACT</name>
<organism evidence="3 4">
    <name type="scientific">Hymenobacter ginkgonis</name>
    <dbReference type="NCBI Taxonomy" id="2682976"/>
    <lineage>
        <taxon>Bacteria</taxon>
        <taxon>Pseudomonadati</taxon>
        <taxon>Bacteroidota</taxon>
        <taxon>Cytophagia</taxon>
        <taxon>Cytophagales</taxon>
        <taxon>Hymenobacteraceae</taxon>
        <taxon>Hymenobacter</taxon>
    </lineage>
</organism>
<keyword evidence="4" id="KW-1185">Reference proteome</keyword>
<dbReference type="InterPro" id="IPR051532">
    <property type="entry name" value="Ester_Hydrolysis_Enzymes"/>
</dbReference>
<dbReference type="SUPFAM" id="SSF52266">
    <property type="entry name" value="SGNH hydrolase"/>
    <property type="match status" value="1"/>
</dbReference>
<comment type="caution">
    <text evidence="3">The sequence shown here is derived from an EMBL/GenBank/DDBJ whole genome shotgun (WGS) entry which is preliminary data.</text>
</comment>
<protein>
    <recommendedName>
        <fullName evidence="2">SGNH hydrolase-type esterase domain-containing protein</fullName>
    </recommendedName>
</protein>
<feature type="signal peptide" evidence="1">
    <location>
        <begin position="1"/>
        <end position="23"/>
    </location>
</feature>
<feature type="chain" id="PRO_5029469242" description="SGNH hydrolase-type esterase domain-containing protein" evidence="1">
    <location>
        <begin position="24"/>
        <end position="418"/>
    </location>
</feature>
<keyword evidence="1" id="KW-0732">Signal</keyword>
<dbReference type="PANTHER" id="PTHR30383:SF29">
    <property type="entry name" value="SGNH HYDROLASE-TYPE ESTERASE DOMAIN-CONTAINING PROTEIN"/>
    <property type="match status" value="1"/>
</dbReference>
<evidence type="ECO:0000313" key="3">
    <source>
        <dbReference type="EMBL" id="MVN77030.1"/>
    </source>
</evidence>
<dbReference type="EMBL" id="WQKZ01000003">
    <property type="protein sequence ID" value="MVN77030.1"/>
    <property type="molecule type" value="Genomic_DNA"/>
</dbReference>
<dbReference type="InterPro" id="IPR013830">
    <property type="entry name" value="SGNH_hydro"/>
</dbReference>
<proteinExistence type="predicted"/>
<evidence type="ECO:0000259" key="2">
    <source>
        <dbReference type="Pfam" id="PF13472"/>
    </source>
</evidence>